<comment type="pathway">
    <text evidence="2">Glycolipid biosynthesis; glycosylphosphatidylinositol-anchor biosynthesis.</text>
</comment>
<evidence type="ECO:0000256" key="2">
    <source>
        <dbReference type="ARBA" id="ARBA00004687"/>
    </source>
</evidence>
<feature type="transmembrane region" description="Helical" evidence="9">
    <location>
        <begin position="326"/>
        <end position="352"/>
    </location>
</feature>
<keyword evidence="11" id="KW-1185">Reference proteome</keyword>
<organism evidence="10 11">
    <name type="scientific">Pythium oligandrum</name>
    <name type="common">Mycoparasitic fungus</name>
    <dbReference type="NCBI Taxonomy" id="41045"/>
    <lineage>
        <taxon>Eukaryota</taxon>
        <taxon>Sar</taxon>
        <taxon>Stramenopiles</taxon>
        <taxon>Oomycota</taxon>
        <taxon>Peronosporomycetes</taxon>
        <taxon>Pythiales</taxon>
        <taxon>Pythiaceae</taxon>
        <taxon>Pythium</taxon>
    </lineage>
</organism>
<feature type="transmembrane region" description="Helical" evidence="9">
    <location>
        <begin position="293"/>
        <end position="314"/>
    </location>
</feature>
<comment type="caution">
    <text evidence="10">The sequence shown here is derived from an EMBL/GenBank/DDBJ whole genome shotgun (WGS) entry which is preliminary data.</text>
</comment>
<sequence>MTKRSGATLYATLLAGAALRALLYAWGGVQSTLSARPELVTAVSSFRRVQEAVFLYETQGSPYAGDVFHQPPLVFAAFYPILSLPDKFQYAAACAFFIAVDLLIAWGLVRLCERTHELGEAQVPTHDGDEIWLNKVPMSPVFSDKHLPHTVAFIYLFNPYSLASSVAMATTSLTHLTVLYSLVFAASGALVAATLCLATATYLSVYPALLVVPVAVMLRASHPARANRSPFLAISSTVQLLVVWLAALLYLSKSLGGDWEFIEETYVWVAKYSDLTPNVGVFWYFFIEVFDRFIPYFLLVLHIHPLIYVAPMYLRLSHRPQVYACVLFGIASLFQAYPSFGDFGFFLVMMAVHPKTIMTIKYRYVYVLGLAVATCMLPVMWFLWLFPASGNANFFYNQTLVYQIFNSQVITAFVGATMKRDKDVQIFRKRLAEDAKKKSE</sequence>
<dbReference type="Pfam" id="PF06728">
    <property type="entry name" value="PIG-U"/>
    <property type="match status" value="1"/>
</dbReference>
<evidence type="ECO:0000256" key="1">
    <source>
        <dbReference type="ARBA" id="ARBA00004477"/>
    </source>
</evidence>
<proteinExistence type="inferred from homology"/>
<feature type="transmembrane region" description="Helical" evidence="9">
    <location>
        <begin position="162"/>
        <end position="183"/>
    </location>
</feature>
<reference evidence="10" key="1">
    <citation type="submission" date="2019-03" db="EMBL/GenBank/DDBJ databases">
        <title>Long read genome sequence of the mycoparasitic Pythium oligandrum ATCC 38472 isolated from sugarbeet rhizosphere.</title>
        <authorList>
            <person name="Gaulin E."/>
        </authorList>
    </citation>
    <scope>NUCLEOTIDE SEQUENCE</scope>
    <source>
        <strain evidence="10">ATCC 38472_TT</strain>
    </source>
</reference>
<evidence type="ECO:0000256" key="3">
    <source>
        <dbReference type="ARBA" id="ARBA00010026"/>
    </source>
</evidence>
<keyword evidence="6" id="KW-0256">Endoplasmic reticulum</keyword>
<dbReference type="Proteomes" id="UP000794436">
    <property type="component" value="Unassembled WGS sequence"/>
</dbReference>
<evidence type="ECO:0000256" key="7">
    <source>
        <dbReference type="ARBA" id="ARBA00022989"/>
    </source>
</evidence>
<dbReference type="AlphaFoldDB" id="A0A8K1CJI7"/>
<comment type="subcellular location">
    <subcellularLocation>
        <location evidence="1">Endoplasmic reticulum membrane</location>
        <topology evidence="1">Multi-pass membrane protein</topology>
    </subcellularLocation>
</comment>
<dbReference type="UniPathway" id="UPA00196"/>
<dbReference type="PANTHER" id="PTHR13121">
    <property type="entry name" value="GPI TRANSAMIDASE COMPONENT PIG-U"/>
    <property type="match status" value="1"/>
</dbReference>
<dbReference type="GO" id="GO:0016255">
    <property type="term" value="P:attachment of GPI anchor to protein"/>
    <property type="evidence" value="ECO:0007669"/>
    <property type="project" value="InterPro"/>
</dbReference>
<evidence type="ECO:0000256" key="5">
    <source>
        <dbReference type="ARBA" id="ARBA00022692"/>
    </source>
</evidence>
<evidence type="ECO:0000256" key="6">
    <source>
        <dbReference type="ARBA" id="ARBA00022824"/>
    </source>
</evidence>
<dbReference type="InterPro" id="IPR009600">
    <property type="entry name" value="PIG-U"/>
</dbReference>
<dbReference type="GO" id="GO:0042765">
    <property type="term" value="C:GPI-anchor transamidase complex"/>
    <property type="evidence" value="ECO:0007669"/>
    <property type="project" value="InterPro"/>
</dbReference>
<accession>A0A8K1CJI7</accession>
<feature type="transmembrane region" description="Helical" evidence="9">
    <location>
        <begin position="266"/>
        <end position="286"/>
    </location>
</feature>
<feature type="transmembrane region" description="Helical" evidence="9">
    <location>
        <begin position="88"/>
        <end position="109"/>
    </location>
</feature>
<evidence type="ECO:0000313" key="11">
    <source>
        <dbReference type="Proteomes" id="UP000794436"/>
    </source>
</evidence>
<evidence type="ECO:0000256" key="4">
    <source>
        <dbReference type="ARBA" id="ARBA00022502"/>
    </source>
</evidence>
<evidence type="ECO:0000313" key="10">
    <source>
        <dbReference type="EMBL" id="TMW64776.1"/>
    </source>
</evidence>
<dbReference type="PANTHER" id="PTHR13121:SF0">
    <property type="entry name" value="PHOSPHATIDYLINOSITOL GLYCAN ANCHOR BIOSYNTHESIS CLASS U PROTEIN"/>
    <property type="match status" value="1"/>
</dbReference>
<keyword evidence="5 9" id="KW-0812">Transmembrane</keyword>
<feature type="transmembrane region" description="Helical" evidence="9">
    <location>
        <begin position="400"/>
        <end position="418"/>
    </location>
</feature>
<evidence type="ECO:0000256" key="9">
    <source>
        <dbReference type="SAM" id="Phobius"/>
    </source>
</evidence>
<dbReference type="GO" id="GO:0006506">
    <property type="term" value="P:GPI anchor biosynthetic process"/>
    <property type="evidence" value="ECO:0007669"/>
    <property type="project" value="UniProtKB-UniPathway"/>
</dbReference>
<keyword evidence="7 9" id="KW-1133">Transmembrane helix</keyword>
<dbReference type="OrthoDB" id="549017at2759"/>
<dbReference type="EMBL" id="SPLM01000039">
    <property type="protein sequence ID" value="TMW64776.1"/>
    <property type="molecule type" value="Genomic_DNA"/>
</dbReference>
<feature type="transmembrane region" description="Helical" evidence="9">
    <location>
        <begin position="7"/>
        <end position="27"/>
    </location>
</feature>
<feature type="transmembrane region" description="Helical" evidence="9">
    <location>
        <begin position="189"/>
        <end position="218"/>
    </location>
</feature>
<keyword evidence="8 9" id="KW-0472">Membrane</keyword>
<gene>
    <name evidence="10" type="ORF">Poli38472_011656</name>
</gene>
<protein>
    <recommendedName>
        <fullName evidence="12">GPI transamidase subunit PIG-U</fullName>
    </recommendedName>
</protein>
<keyword evidence="4" id="KW-0337">GPI-anchor biosynthesis</keyword>
<feature type="transmembrane region" description="Helical" evidence="9">
    <location>
        <begin position="230"/>
        <end position="251"/>
    </location>
</feature>
<name>A0A8K1CJI7_PYTOL</name>
<feature type="transmembrane region" description="Helical" evidence="9">
    <location>
        <begin position="364"/>
        <end position="388"/>
    </location>
</feature>
<evidence type="ECO:0000256" key="8">
    <source>
        <dbReference type="ARBA" id="ARBA00023136"/>
    </source>
</evidence>
<comment type="similarity">
    <text evidence="3">Belongs to the PIGU family.</text>
</comment>
<evidence type="ECO:0008006" key="12">
    <source>
        <dbReference type="Google" id="ProtNLM"/>
    </source>
</evidence>